<proteinExistence type="predicted"/>
<dbReference type="CDD" id="cd00085">
    <property type="entry name" value="HNHc"/>
    <property type="match status" value="1"/>
</dbReference>
<keyword evidence="1" id="KW-0175">Coiled coil</keyword>
<feature type="domain" description="DUF222" evidence="3">
    <location>
        <begin position="22"/>
        <end position="388"/>
    </location>
</feature>
<organism evidence="4 5">
    <name type="scientific">Leucobacter ruminantium</name>
    <dbReference type="NCBI Taxonomy" id="1289170"/>
    <lineage>
        <taxon>Bacteria</taxon>
        <taxon>Bacillati</taxon>
        <taxon>Actinomycetota</taxon>
        <taxon>Actinomycetes</taxon>
        <taxon>Micrococcales</taxon>
        <taxon>Microbacteriaceae</taxon>
        <taxon>Leucobacter</taxon>
    </lineage>
</organism>
<feature type="coiled-coil region" evidence="1">
    <location>
        <begin position="16"/>
        <end position="43"/>
    </location>
</feature>
<feature type="compositionally biased region" description="Basic and acidic residues" evidence="2">
    <location>
        <begin position="232"/>
        <end position="243"/>
    </location>
</feature>
<evidence type="ECO:0000259" key="3">
    <source>
        <dbReference type="Pfam" id="PF02720"/>
    </source>
</evidence>
<evidence type="ECO:0000313" key="5">
    <source>
        <dbReference type="Proteomes" id="UP000664398"/>
    </source>
</evidence>
<dbReference type="RefSeq" id="WP_208045222.1">
    <property type="nucleotide sequence ID" value="NZ_JAGDYL010000006.1"/>
</dbReference>
<dbReference type="Pfam" id="PF02720">
    <property type="entry name" value="DUF222"/>
    <property type="match status" value="1"/>
</dbReference>
<evidence type="ECO:0000256" key="2">
    <source>
        <dbReference type="SAM" id="MobiDB-lite"/>
    </source>
</evidence>
<accession>A0A939RYD0</accession>
<dbReference type="AlphaFoldDB" id="A0A939RYD0"/>
<protein>
    <submittedName>
        <fullName evidence="4">DUF222 domain-containing protein</fullName>
    </submittedName>
</protein>
<gene>
    <name evidence="4" type="ORF">J4H91_05340</name>
</gene>
<dbReference type="InterPro" id="IPR003615">
    <property type="entry name" value="HNH_nuc"/>
</dbReference>
<evidence type="ECO:0000256" key="1">
    <source>
        <dbReference type="SAM" id="Coils"/>
    </source>
</evidence>
<feature type="region of interest" description="Disordered" evidence="2">
    <location>
        <begin position="306"/>
        <end position="326"/>
    </location>
</feature>
<feature type="compositionally biased region" description="Basic and acidic residues" evidence="2">
    <location>
        <begin position="306"/>
        <end position="317"/>
    </location>
</feature>
<comment type="caution">
    <text evidence="4">The sequence shown here is derived from an EMBL/GenBank/DDBJ whole genome shotgun (WGS) entry which is preliminary data.</text>
</comment>
<name>A0A939RYD0_9MICO</name>
<keyword evidence="5" id="KW-1185">Reference proteome</keyword>
<feature type="region of interest" description="Disordered" evidence="2">
    <location>
        <begin position="461"/>
        <end position="563"/>
    </location>
</feature>
<dbReference type="Gene3D" id="1.10.30.50">
    <property type="match status" value="1"/>
</dbReference>
<dbReference type="EMBL" id="JAGDYL010000006">
    <property type="protein sequence ID" value="MBO1804741.1"/>
    <property type="molecule type" value="Genomic_DNA"/>
</dbReference>
<sequence length="563" mass="60036">MSSIPFAPGTVSHARLQRLAADLEDVEQEQRGLEARKVELLAEVGRLAEQERGLLPSDSRSAEMTHRAAAAEVSFVLGIADRSAERLIERARRLHERYPRVQASLAAGRIALAHAVGIVEAGDILGTTGAQTRAGADAGTASDSEAGEADIRAAYEAEALAVAEVETPNRTRRLSKTIAERHASRTLEQRFERAHAERRVWVTELGDGMAELHAVADAVSVHAAYDRLSRQAHEIQRTDRRAEQAAVESGAPGVPQPRSLDQARADLALDVLLNGSPSNENGAIGLGRIDARVQVIVPAAVLLSTDSRETSGHEGSRHGSSGHRNPGYGAGAAVLAGFGPIDAATARRLAAITTGWDRAMFDTETGELLKVDRYRPSAEIIRFLEVRDQHCRFWGCTVPPFRADRDHTRDAALGGETSTRNLSVLCRRHHMMKHHTGLGMTQLKRGDIEWRSTLGRRVRDRPASRVMFEPTRAAPQAEPTAQGNAAATRGEPDAGLGSGAEPDVGPRTGTELDSCAGLDPGVGLGPRTKLDPGAEIGPGAEVGPGAEIGPGDPEVPEARPRAA</sequence>
<reference evidence="4" key="1">
    <citation type="submission" date="2021-03" db="EMBL/GenBank/DDBJ databases">
        <title>Leucobacter chromiisoli sp. nov., isolated from chromium-containing soil of chemical plant.</title>
        <authorList>
            <person name="Xu Z."/>
        </authorList>
    </citation>
    <scope>NUCLEOTIDE SEQUENCE</scope>
    <source>
        <strain evidence="4">A2</strain>
    </source>
</reference>
<dbReference type="Proteomes" id="UP000664398">
    <property type="component" value="Unassembled WGS sequence"/>
</dbReference>
<dbReference type="InterPro" id="IPR003870">
    <property type="entry name" value="DUF222"/>
</dbReference>
<evidence type="ECO:0000313" key="4">
    <source>
        <dbReference type="EMBL" id="MBO1804741.1"/>
    </source>
</evidence>
<feature type="region of interest" description="Disordered" evidence="2">
    <location>
        <begin position="232"/>
        <end position="259"/>
    </location>
</feature>